<name>A0ABY0CSA4_9DELT</name>
<protein>
    <submittedName>
        <fullName evidence="1">Uncharacterized protein</fullName>
    </submittedName>
</protein>
<evidence type="ECO:0000313" key="2">
    <source>
        <dbReference type="Proteomes" id="UP000282926"/>
    </source>
</evidence>
<sequence length="86" mass="9367">MKSELSRHGISGDVGVSVGSGEYLRISGDVGVSVGSGEYLLRETVHKRGEMGVWVEPDEEAGAAELVGEFVEEVLRCKTTFHTFFY</sequence>
<organism evidence="1 2">
    <name type="scientific">Lujinxingia sediminis</name>
    <dbReference type="NCBI Taxonomy" id="2480984"/>
    <lineage>
        <taxon>Bacteria</taxon>
        <taxon>Deltaproteobacteria</taxon>
        <taxon>Bradymonadales</taxon>
        <taxon>Lujinxingiaceae</taxon>
        <taxon>Lujinxingia</taxon>
    </lineage>
</organism>
<comment type="caution">
    <text evidence="1">The sequence shown here is derived from an EMBL/GenBank/DDBJ whole genome shotgun (WGS) entry which is preliminary data.</text>
</comment>
<dbReference type="Proteomes" id="UP000282926">
    <property type="component" value="Unassembled WGS sequence"/>
</dbReference>
<proteinExistence type="predicted"/>
<accession>A0ABY0CSA4</accession>
<reference evidence="1 2" key="1">
    <citation type="submission" date="2019-01" db="EMBL/GenBank/DDBJ databases">
        <title>Lujinxingia litoralis gen. nov., sp. nov. and Lujinxingia sediminis gen. nov., sp. nov., new members in the order Bradymonadales, isolated from coastal sediment.</title>
        <authorList>
            <person name="Li C.-M."/>
        </authorList>
    </citation>
    <scope>NUCLEOTIDE SEQUENCE [LARGE SCALE GENOMIC DNA]</scope>
    <source>
        <strain evidence="1 2">SEH01</strain>
    </source>
</reference>
<keyword evidence="2" id="KW-1185">Reference proteome</keyword>
<dbReference type="RefSeq" id="WP_127780721.1">
    <property type="nucleotide sequence ID" value="NZ_SADD01000008.1"/>
</dbReference>
<gene>
    <name evidence="1" type="ORF">EA187_14355</name>
</gene>
<dbReference type="EMBL" id="SADD01000008">
    <property type="protein sequence ID" value="RVU43013.1"/>
    <property type="molecule type" value="Genomic_DNA"/>
</dbReference>
<evidence type="ECO:0000313" key="1">
    <source>
        <dbReference type="EMBL" id="RVU43013.1"/>
    </source>
</evidence>